<dbReference type="Pfam" id="PF00440">
    <property type="entry name" value="TetR_N"/>
    <property type="match status" value="1"/>
</dbReference>
<proteinExistence type="predicted"/>
<evidence type="ECO:0000259" key="3">
    <source>
        <dbReference type="PROSITE" id="PS50977"/>
    </source>
</evidence>
<dbReference type="Proteomes" id="UP000537326">
    <property type="component" value="Unassembled WGS sequence"/>
</dbReference>
<feature type="domain" description="HTH tetR-type" evidence="3">
    <location>
        <begin position="17"/>
        <end position="77"/>
    </location>
</feature>
<dbReference type="EMBL" id="JACBZI010000001">
    <property type="protein sequence ID" value="NYI09847.1"/>
    <property type="molecule type" value="Genomic_DNA"/>
</dbReference>
<keyword evidence="5" id="KW-1185">Reference proteome</keyword>
<dbReference type="InterPro" id="IPR050109">
    <property type="entry name" value="HTH-type_TetR-like_transc_reg"/>
</dbReference>
<evidence type="ECO:0000256" key="2">
    <source>
        <dbReference type="PROSITE-ProRule" id="PRU00335"/>
    </source>
</evidence>
<dbReference type="PANTHER" id="PTHR30055:SF153">
    <property type="entry name" value="HTH-TYPE TRANSCRIPTIONAL REPRESSOR RV3405C"/>
    <property type="match status" value="1"/>
</dbReference>
<gene>
    <name evidence="4" type="ORF">BKA05_001362</name>
</gene>
<dbReference type="PANTHER" id="PTHR30055">
    <property type="entry name" value="HTH-TYPE TRANSCRIPTIONAL REGULATOR RUTR"/>
    <property type="match status" value="1"/>
</dbReference>
<keyword evidence="1 2" id="KW-0238">DNA-binding</keyword>
<protein>
    <submittedName>
        <fullName evidence="4">AcrR family transcriptional regulator</fullName>
    </submittedName>
</protein>
<dbReference type="PROSITE" id="PS50977">
    <property type="entry name" value="HTH_TETR_2"/>
    <property type="match status" value="1"/>
</dbReference>
<dbReference type="GO" id="GO:0000976">
    <property type="term" value="F:transcription cis-regulatory region binding"/>
    <property type="evidence" value="ECO:0007669"/>
    <property type="project" value="TreeGrafter"/>
</dbReference>
<evidence type="ECO:0000313" key="4">
    <source>
        <dbReference type="EMBL" id="NYI09847.1"/>
    </source>
</evidence>
<dbReference type="Gene3D" id="1.10.357.10">
    <property type="entry name" value="Tetracycline Repressor, domain 2"/>
    <property type="match status" value="1"/>
</dbReference>
<sequence>MSMGHHGWGGDPPATEELARVRILEATHRCLERSGVAKTTLSDVAAEVGVTRQTVYRYFPSLGDLLNAVAASGTNAFVERMGQHVATCRTPLDAVVEAIVFCVEELPREPRIGLLLHAEDDLFGRGVTSPAGVALAAQFLRSLAVDWASVDVTDEDLDGLAELMLRLIGSLMQYPASTPRSPDDVRAYVRRWLGPALTTASTRT</sequence>
<dbReference type="InterPro" id="IPR009057">
    <property type="entry name" value="Homeodomain-like_sf"/>
</dbReference>
<dbReference type="SUPFAM" id="SSF46689">
    <property type="entry name" value="Homeodomain-like"/>
    <property type="match status" value="1"/>
</dbReference>
<feature type="DNA-binding region" description="H-T-H motif" evidence="2">
    <location>
        <begin position="40"/>
        <end position="59"/>
    </location>
</feature>
<comment type="caution">
    <text evidence="4">The sequence shown here is derived from an EMBL/GenBank/DDBJ whole genome shotgun (WGS) entry which is preliminary data.</text>
</comment>
<dbReference type="AlphaFoldDB" id="A0A7Z0C331"/>
<name>A0A7Z0C331_9ACTN</name>
<evidence type="ECO:0000313" key="5">
    <source>
        <dbReference type="Proteomes" id="UP000537326"/>
    </source>
</evidence>
<dbReference type="InterPro" id="IPR001647">
    <property type="entry name" value="HTH_TetR"/>
</dbReference>
<dbReference type="GO" id="GO:0003700">
    <property type="term" value="F:DNA-binding transcription factor activity"/>
    <property type="evidence" value="ECO:0007669"/>
    <property type="project" value="TreeGrafter"/>
</dbReference>
<reference evidence="4 5" key="1">
    <citation type="submission" date="2020-07" db="EMBL/GenBank/DDBJ databases">
        <title>Sequencing the genomes of 1000 actinobacteria strains.</title>
        <authorList>
            <person name="Klenk H.-P."/>
        </authorList>
    </citation>
    <scope>NUCLEOTIDE SEQUENCE [LARGE SCALE GENOMIC DNA]</scope>
    <source>
        <strain evidence="4 5">DSM 18248</strain>
    </source>
</reference>
<dbReference type="PRINTS" id="PR00455">
    <property type="entry name" value="HTHTETR"/>
</dbReference>
<accession>A0A7Z0C331</accession>
<organism evidence="4 5">
    <name type="scientific">Nocardioides marinus</name>
    <dbReference type="NCBI Taxonomy" id="374514"/>
    <lineage>
        <taxon>Bacteria</taxon>
        <taxon>Bacillati</taxon>
        <taxon>Actinomycetota</taxon>
        <taxon>Actinomycetes</taxon>
        <taxon>Propionibacteriales</taxon>
        <taxon>Nocardioidaceae</taxon>
        <taxon>Nocardioides</taxon>
    </lineage>
</organism>
<evidence type="ECO:0000256" key="1">
    <source>
        <dbReference type="ARBA" id="ARBA00023125"/>
    </source>
</evidence>